<keyword evidence="3" id="KW-0418">Kinase</keyword>
<dbReference type="Pfam" id="PF01504">
    <property type="entry name" value="PIP5K"/>
    <property type="match status" value="1"/>
</dbReference>
<evidence type="ECO:0000256" key="4">
    <source>
        <dbReference type="SAM" id="MobiDB-lite"/>
    </source>
</evidence>
<organism evidence="6 7">
    <name type="scientific">Apatococcus lobatus</name>
    <dbReference type="NCBI Taxonomy" id="904363"/>
    <lineage>
        <taxon>Eukaryota</taxon>
        <taxon>Viridiplantae</taxon>
        <taxon>Chlorophyta</taxon>
        <taxon>core chlorophytes</taxon>
        <taxon>Trebouxiophyceae</taxon>
        <taxon>Chlorellales</taxon>
        <taxon>Chlorellaceae</taxon>
        <taxon>Apatococcus</taxon>
    </lineage>
</organism>
<feature type="compositionally biased region" description="Polar residues" evidence="4">
    <location>
        <begin position="277"/>
        <end position="286"/>
    </location>
</feature>
<sequence length="964" mass="106780">MQTARSEKRSKDGGRSSLFSLKAHRQSSLNQSQTQHFDNGDQYEGLLEGNLPNGEGKYLWADGSEYEGSWKGGIKEGRGTFRWASGATYVGEWRANAIHGQGTLVSPDGTRYQGGWAYDLKQGLGRKIYANGDVYEGLWQRGKASGPGRYKWKNGNEYDGEWQSGRMHGQGTLKWQSGDRYDGEFKDGREDGIGIFTWRDGSTFHGFWCHGKKNGIGVFRPFPSDAKRAANLPDKEKSQSISAGAGTLPGMDADRVLAEPMSPTAFQTHTHPGFDQAHTNGMQTPETGGPDPIGLQNRLHTTANGHHVPAAAAQGVDGLDSPAAAENLQQGVAVDGMQERAESPPLPTLAPNLSTPAMSAADTEEATPRSILQQPTPLSWQPTPPKGDAGDARDNVWIKEYNMGRLIREDVVNGPELDACFAPLQLHHHHRQKADKARRRRRRLKRAQGNVARPGETIYKGHRSYDLMLNLQLGIRCCVGRITPTEPAKGLTPADFEYKVKQLFPRDGSKLTPPHPSEDFKFKDYCPAAFRQLRAVFDLDSAEYMLSICGDQALRELPSPGKSGSIFFLSHDDKFIIKTMRKNEVKILQALLPKYHAHVLAHPNTLLVKFYGLHRVKPLHGNNVRFIVMNNLMQTDLEIHRKYDLKGSTQGRFSGVAPSPGAILKDLDVDMALKLEDSWPERLSAQLKKDCELLEELRVMDYSLLLGIHFRNPGYASSPPATDKEDAMDEDDDETPGIDPRGYSSIDMDPASPRIHTQVSQLQMTPRRFSGRSARPLEHGVSGPVPRIESSTAAAFDGSQPTEPSAAVRDRITSTLGSLGNQVSERRVGDLMRLAQFRMLGADAGSFRSPTHALSSRPRRAVTGVQRPLLSQGTSDELAHELGHTHVQLGSNMVATTRPFPQSPNPSEDVVLYFGIIDILQEYNLGKRLEHNFKGLRHDRKSISAVDPKQYSRRFLEFLSKVFV</sequence>
<feature type="compositionally biased region" description="Polar residues" evidence="4">
    <location>
        <begin position="26"/>
        <end position="37"/>
    </location>
</feature>
<dbReference type="InterPro" id="IPR023610">
    <property type="entry name" value="PInositol-4/5-P-5/4-kinase"/>
</dbReference>
<evidence type="ECO:0000256" key="3">
    <source>
        <dbReference type="PROSITE-ProRule" id="PRU00781"/>
    </source>
</evidence>
<accession>A0AAW1RW27</accession>
<feature type="compositionally biased region" description="Acidic residues" evidence="4">
    <location>
        <begin position="726"/>
        <end position="736"/>
    </location>
</feature>
<protein>
    <recommendedName>
        <fullName evidence="1">1-phosphatidylinositol-4-phosphate 5-kinase</fullName>
        <ecNumber evidence="1">2.7.1.68</ecNumber>
    </recommendedName>
</protein>
<feature type="region of interest" description="Disordered" evidence="4">
    <location>
        <begin position="1"/>
        <end position="48"/>
    </location>
</feature>
<evidence type="ECO:0000313" key="7">
    <source>
        <dbReference type="Proteomes" id="UP001438707"/>
    </source>
</evidence>
<evidence type="ECO:0000256" key="1">
    <source>
        <dbReference type="ARBA" id="ARBA00012172"/>
    </source>
</evidence>
<proteinExistence type="predicted"/>
<feature type="region of interest" description="Disordered" evidence="4">
    <location>
        <begin position="715"/>
        <end position="787"/>
    </location>
</feature>
<feature type="region of interest" description="Disordered" evidence="4">
    <location>
        <begin position="229"/>
        <end position="248"/>
    </location>
</feature>
<dbReference type="GO" id="GO:0005886">
    <property type="term" value="C:plasma membrane"/>
    <property type="evidence" value="ECO:0007669"/>
    <property type="project" value="TreeGrafter"/>
</dbReference>
<feature type="region of interest" description="Disordered" evidence="4">
    <location>
        <begin position="340"/>
        <end position="392"/>
    </location>
</feature>
<comment type="caution">
    <text evidence="6">The sequence shown here is derived from an EMBL/GenBank/DDBJ whole genome shotgun (WGS) entry which is preliminary data.</text>
</comment>
<dbReference type="PANTHER" id="PTHR23086">
    <property type="entry name" value="PHOSPHATIDYLINOSITOL-4-PHOSPHATE 5-KINASE"/>
    <property type="match status" value="1"/>
</dbReference>
<evidence type="ECO:0000259" key="5">
    <source>
        <dbReference type="PROSITE" id="PS51455"/>
    </source>
</evidence>
<dbReference type="InterPro" id="IPR002498">
    <property type="entry name" value="PInositol-4-P-4/5-kinase_core"/>
</dbReference>
<dbReference type="Gene3D" id="3.30.800.10">
    <property type="entry name" value="Phosphatidylinositol Phosphate Kinase II Beta"/>
    <property type="match status" value="1"/>
</dbReference>
<keyword evidence="3" id="KW-0067">ATP-binding</keyword>
<feature type="region of interest" description="Disordered" evidence="4">
    <location>
        <begin position="268"/>
        <end position="291"/>
    </location>
</feature>
<dbReference type="EC" id="2.7.1.68" evidence="1"/>
<dbReference type="GO" id="GO:0016308">
    <property type="term" value="F:1-phosphatidylinositol-4-phosphate 5-kinase activity"/>
    <property type="evidence" value="ECO:0007669"/>
    <property type="project" value="UniProtKB-EC"/>
</dbReference>
<keyword evidence="7" id="KW-1185">Reference proteome</keyword>
<dbReference type="SMART" id="SM00330">
    <property type="entry name" value="PIPKc"/>
    <property type="match status" value="1"/>
</dbReference>
<dbReference type="EMBL" id="JALJOS010000006">
    <property type="protein sequence ID" value="KAK9838017.1"/>
    <property type="molecule type" value="Genomic_DNA"/>
</dbReference>
<dbReference type="PANTHER" id="PTHR23086:SF8">
    <property type="entry name" value="PHOSPHATIDYLINOSITOL 5-PHOSPHATE 4-KINASE, ISOFORM A"/>
    <property type="match status" value="1"/>
</dbReference>
<keyword evidence="3" id="KW-0547">Nucleotide-binding</keyword>
<dbReference type="InterPro" id="IPR027484">
    <property type="entry name" value="PInositol-4-P-5-kinase_N"/>
</dbReference>
<dbReference type="AlphaFoldDB" id="A0AAW1RW27"/>
<dbReference type="InterPro" id="IPR027483">
    <property type="entry name" value="PInositol-4-P-4/5-kinase_C_sf"/>
</dbReference>
<dbReference type="GO" id="GO:0005524">
    <property type="term" value="F:ATP binding"/>
    <property type="evidence" value="ECO:0007669"/>
    <property type="project" value="UniProtKB-UniRule"/>
</dbReference>
<dbReference type="SUPFAM" id="SSF56104">
    <property type="entry name" value="SAICAR synthase-like"/>
    <property type="match status" value="1"/>
</dbReference>
<keyword evidence="2" id="KW-0677">Repeat</keyword>
<feature type="domain" description="PIPK" evidence="5">
    <location>
        <begin position="461"/>
        <end position="963"/>
    </location>
</feature>
<evidence type="ECO:0000256" key="2">
    <source>
        <dbReference type="ARBA" id="ARBA00022737"/>
    </source>
</evidence>
<feature type="compositionally biased region" description="Polar residues" evidence="4">
    <location>
        <begin position="755"/>
        <end position="764"/>
    </location>
</feature>
<dbReference type="GO" id="GO:0046854">
    <property type="term" value="P:phosphatidylinositol phosphate biosynthetic process"/>
    <property type="evidence" value="ECO:0007669"/>
    <property type="project" value="TreeGrafter"/>
</dbReference>
<dbReference type="CDD" id="cd17302">
    <property type="entry name" value="PIPKc_AtPIP5K_like"/>
    <property type="match status" value="1"/>
</dbReference>
<reference evidence="6 7" key="1">
    <citation type="journal article" date="2024" name="Nat. Commun.">
        <title>Phylogenomics reveals the evolutionary origins of lichenization in chlorophyte algae.</title>
        <authorList>
            <person name="Puginier C."/>
            <person name="Libourel C."/>
            <person name="Otte J."/>
            <person name="Skaloud P."/>
            <person name="Haon M."/>
            <person name="Grisel S."/>
            <person name="Petersen M."/>
            <person name="Berrin J.G."/>
            <person name="Delaux P.M."/>
            <person name="Dal Grande F."/>
            <person name="Keller J."/>
        </authorList>
    </citation>
    <scope>NUCLEOTIDE SEQUENCE [LARGE SCALE GENOMIC DNA]</scope>
    <source>
        <strain evidence="6 7">SAG 2145</strain>
    </source>
</reference>
<feature type="compositionally biased region" description="Basic and acidic residues" evidence="4">
    <location>
        <begin position="229"/>
        <end position="238"/>
    </location>
</feature>
<keyword evidence="3" id="KW-0808">Transferase</keyword>
<feature type="compositionally biased region" description="Polar residues" evidence="4">
    <location>
        <begin position="370"/>
        <end position="381"/>
    </location>
</feature>
<dbReference type="PROSITE" id="PS51455">
    <property type="entry name" value="PIPK"/>
    <property type="match status" value="1"/>
</dbReference>
<dbReference type="Proteomes" id="UP001438707">
    <property type="component" value="Unassembled WGS sequence"/>
</dbReference>
<name>A0AAW1RW27_9CHLO</name>
<dbReference type="SMART" id="SM00698">
    <property type="entry name" value="MORN"/>
    <property type="match status" value="8"/>
</dbReference>
<evidence type="ECO:0000313" key="6">
    <source>
        <dbReference type="EMBL" id="KAK9838017.1"/>
    </source>
</evidence>
<feature type="compositionally biased region" description="Basic and acidic residues" evidence="4">
    <location>
        <begin position="1"/>
        <end position="14"/>
    </location>
</feature>
<dbReference type="SUPFAM" id="SSF82185">
    <property type="entry name" value="Histone H3 K4-specific methyltransferase SET7/9 N-terminal domain"/>
    <property type="match status" value="2"/>
</dbReference>
<dbReference type="InterPro" id="IPR003409">
    <property type="entry name" value="MORN"/>
</dbReference>
<dbReference type="Gene3D" id="2.20.110.10">
    <property type="entry name" value="Histone H3 K4-specific methyltransferase SET7/9 N-terminal domain"/>
    <property type="match status" value="3"/>
</dbReference>
<gene>
    <name evidence="6" type="ORF">WJX74_009808</name>
</gene>
<dbReference type="Pfam" id="PF02493">
    <property type="entry name" value="MORN"/>
    <property type="match status" value="7"/>
</dbReference>
<dbReference type="Gene3D" id="3.30.810.10">
    <property type="entry name" value="2-Layer Sandwich"/>
    <property type="match status" value="2"/>
</dbReference>